<dbReference type="Pfam" id="PF17761">
    <property type="entry name" value="DUF1016_N"/>
    <property type="match status" value="2"/>
</dbReference>
<reference evidence="3 4" key="1">
    <citation type="submission" date="2021-03" db="EMBL/GenBank/DDBJ databases">
        <title>novel species isolated from a fishpond in China.</title>
        <authorList>
            <person name="Lu H."/>
            <person name="Cai Z."/>
        </authorList>
    </citation>
    <scope>NUCLEOTIDE SEQUENCE [LARGE SCALE GENOMIC DNA]</scope>
    <source>
        <strain evidence="3 4">H41</strain>
    </source>
</reference>
<organism evidence="3 4">
    <name type="scientific">Algoriphagus oliviformis</name>
    <dbReference type="NCBI Taxonomy" id="2811231"/>
    <lineage>
        <taxon>Bacteria</taxon>
        <taxon>Pseudomonadati</taxon>
        <taxon>Bacteroidota</taxon>
        <taxon>Cytophagia</taxon>
        <taxon>Cytophagales</taxon>
        <taxon>Cyclobacteriaceae</taxon>
        <taxon>Algoriphagus</taxon>
    </lineage>
</organism>
<feature type="domain" description="YhcG N-terminal" evidence="2">
    <location>
        <begin position="131"/>
        <end position="205"/>
    </location>
</feature>
<dbReference type="InterPro" id="IPR011856">
    <property type="entry name" value="tRNA_endonuc-like_dom_sf"/>
</dbReference>
<feature type="domain" description="YhcG N-terminal" evidence="2">
    <location>
        <begin position="12"/>
        <end position="89"/>
    </location>
</feature>
<protein>
    <submittedName>
        <fullName evidence="3">DUF1016 family protein</fullName>
    </submittedName>
</protein>
<evidence type="ECO:0000259" key="1">
    <source>
        <dbReference type="Pfam" id="PF06250"/>
    </source>
</evidence>
<dbReference type="RefSeq" id="WP_206576796.1">
    <property type="nucleotide sequence ID" value="NZ_JAFKCT010000001.1"/>
</dbReference>
<evidence type="ECO:0000259" key="2">
    <source>
        <dbReference type="Pfam" id="PF17761"/>
    </source>
</evidence>
<dbReference type="PANTHER" id="PTHR30547">
    <property type="entry name" value="UNCHARACTERIZED PROTEIN YHCG-RELATED"/>
    <property type="match status" value="1"/>
</dbReference>
<dbReference type="PANTHER" id="PTHR30547:SF5">
    <property type="entry name" value="NUCLEASE YHCG-RELATED"/>
    <property type="match status" value="1"/>
</dbReference>
<comment type="caution">
    <text evidence="3">The sequence shown here is derived from an EMBL/GenBank/DDBJ whole genome shotgun (WGS) entry which is preliminary data.</text>
</comment>
<sequence length="394" mass="44983">MDIDYKSFLSMVKEQIGTAQVKAVSAANKEMLLLYWTLGQMLLAHQSAKGWGAKVIDLLSRDLKKELPGQKGFSVRNLKYMRKFALEYPLLTIRRLNQASEEILRQDTSQATVQKIVSEIVQQVDAQTEDQERRTFPIVQQPVAQLDQQEFYHSVLGGVSWSHHVILLDKVPHMGKRLWYMHHAIEFGISRNILAMQIESSLFERQVVAKKVANFSRVLPPQRSDFATYLIKDPYIFDFVQAKEAADERNVEAQLASHVTKFLLELGKGFAFVARQMPFEVGGDSFYADLVFYHIKLKCYVIVELKAREFRPGDASQLNFYVNLANDKLKSEGDNETIGLLLCKGKNEMVAEYSLKGFSNAMGVTDYQISRAIPDELKSELPQIEEIEDGFKEL</sequence>
<evidence type="ECO:0000313" key="3">
    <source>
        <dbReference type="EMBL" id="MBN7810005.1"/>
    </source>
</evidence>
<dbReference type="InterPro" id="IPR053148">
    <property type="entry name" value="PD-DEXK-like_domain"/>
</dbReference>
<gene>
    <name evidence="3" type="ORF">J0A68_03500</name>
</gene>
<dbReference type="Gene3D" id="3.40.1350.10">
    <property type="match status" value="1"/>
</dbReference>
<dbReference type="Proteomes" id="UP000664317">
    <property type="component" value="Unassembled WGS sequence"/>
</dbReference>
<dbReference type="EMBL" id="JAFKCT010000001">
    <property type="protein sequence ID" value="MBN7810005.1"/>
    <property type="molecule type" value="Genomic_DNA"/>
</dbReference>
<feature type="domain" description="YhcG PDDEXK nuclease" evidence="1">
    <location>
        <begin position="230"/>
        <end position="382"/>
    </location>
</feature>
<keyword evidence="4" id="KW-1185">Reference proteome</keyword>
<proteinExistence type="predicted"/>
<evidence type="ECO:0000313" key="4">
    <source>
        <dbReference type="Proteomes" id="UP000664317"/>
    </source>
</evidence>
<dbReference type="InterPro" id="IPR009362">
    <property type="entry name" value="YhcG_C"/>
</dbReference>
<dbReference type="InterPro" id="IPR041527">
    <property type="entry name" value="YhcG_N"/>
</dbReference>
<name>A0ABS3BYR7_9BACT</name>
<accession>A0ABS3BYR7</accession>
<dbReference type="Pfam" id="PF06250">
    <property type="entry name" value="YhcG_C"/>
    <property type="match status" value="1"/>
</dbReference>